<evidence type="ECO:0000313" key="3">
    <source>
        <dbReference type="Proteomes" id="UP000499080"/>
    </source>
</evidence>
<proteinExistence type="predicted"/>
<sequence length="153" mass="17148">MNKLETDPSFANDILWTDECTFSRTGVVYRQNTHVWSLQNLHVIRPNKHQVRWSVNTLTPKPPVTGHTTSILVGRISAGYCSLKGEKAVGRAVIKGTLKGEMRDERPPVGRIKGETGRTNPFHRSISKQTSVYNCNQILRTLSSQRFNVGCGI</sequence>
<dbReference type="EMBL" id="BGPR01008792">
    <property type="protein sequence ID" value="GBN36127.1"/>
    <property type="molecule type" value="Genomic_DNA"/>
</dbReference>
<evidence type="ECO:0008006" key="4">
    <source>
        <dbReference type="Google" id="ProtNLM"/>
    </source>
</evidence>
<dbReference type="PANTHER" id="PTHR47326:SF1">
    <property type="entry name" value="HTH PSQ-TYPE DOMAIN-CONTAINING PROTEIN"/>
    <property type="match status" value="1"/>
</dbReference>
<reference evidence="2 3" key="1">
    <citation type="journal article" date="2019" name="Sci. Rep.">
        <title>Orb-weaving spider Araneus ventricosus genome elucidates the spidroin gene catalogue.</title>
        <authorList>
            <person name="Kono N."/>
            <person name="Nakamura H."/>
            <person name="Ohtoshi R."/>
            <person name="Moran D.A.P."/>
            <person name="Shinohara A."/>
            <person name="Yoshida Y."/>
            <person name="Fujiwara M."/>
            <person name="Mori M."/>
            <person name="Tomita M."/>
            <person name="Arakawa K."/>
        </authorList>
    </citation>
    <scope>NUCLEOTIDE SEQUENCE [LARGE SCALE GENOMIC DNA]</scope>
</reference>
<organism evidence="2 3">
    <name type="scientific">Araneus ventricosus</name>
    <name type="common">Orbweaver spider</name>
    <name type="synonym">Epeira ventricosa</name>
    <dbReference type="NCBI Taxonomy" id="182803"/>
    <lineage>
        <taxon>Eukaryota</taxon>
        <taxon>Metazoa</taxon>
        <taxon>Ecdysozoa</taxon>
        <taxon>Arthropoda</taxon>
        <taxon>Chelicerata</taxon>
        <taxon>Arachnida</taxon>
        <taxon>Araneae</taxon>
        <taxon>Araneomorphae</taxon>
        <taxon>Entelegynae</taxon>
        <taxon>Araneoidea</taxon>
        <taxon>Araneidae</taxon>
        <taxon>Araneus</taxon>
    </lineage>
</organism>
<dbReference type="Proteomes" id="UP000499080">
    <property type="component" value="Unassembled WGS sequence"/>
</dbReference>
<evidence type="ECO:0000313" key="2">
    <source>
        <dbReference type="EMBL" id="GBN36127.1"/>
    </source>
</evidence>
<evidence type="ECO:0000256" key="1">
    <source>
        <dbReference type="SAM" id="MobiDB-lite"/>
    </source>
</evidence>
<dbReference type="AlphaFoldDB" id="A0A4Y2NDH2"/>
<protein>
    <recommendedName>
        <fullName evidence="4">PiggyBac transposable element-derived protein domain-containing protein</fullName>
    </recommendedName>
</protein>
<feature type="compositionally biased region" description="Basic and acidic residues" evidence="1">
    <location>
        <begin position="102"/>
        <end position="116"/>
    </location>
</feature>
<keyword evidence="3" id="KW-1185">Reference proteome</keyword>
<gene>
    <name evidence="2" type="ORF">AVEN_151842_1</name>
</gene>
<accession>A0A4Y2NDH2</accession>
<comment type="caution">
    <text evidence="2">The sequence shown here is derived from an EMBL/GenBank/DDBJ whole genome shotgun (WGS) entry which is preliminary data.</text>
</comment>
<name>A0A4Y2NDH2_ARAVE</name>
<dbReference type="PANTHER" id="PTHR47326">
    <property type="entry name" value="TRANSPOSABLE ELEMENT TC3 TRANSPOSASE-LIKE PROTEIN"/>
    <property type="match status" value="1"/>
</dbReference>
<feature type="region of interest" description="Disordered" evidence="1">
    <location>
        <begin position="102"/>
        <end position="122"/>
    </location>
</feature>